<dbReference type="InterPro" id="IPR007577">
    <property type="entry name" value="GlycoTrfase_DXD_sugar-bd_CS"/>
</dbReference>
<dbReference type="InterPro" id="IPR029044">
    <property type="entry name" value="Nucleotide-diphossugar_trans"/>
</dbReference>
<reference evidence="1 2" key="1">
    <citation type="submission" date="2022-06" db="EMBL/GenBank/DDBJ databases">
        <title>A taxonomic note on the genus Prevotella: Description of four novel genera and emended description of the genera Hallella and Xylanibacter.</title>
        <authorList>
            <person name="Hitch T.C.A."/>
        </authorList>
    </citation>
    <scope>NUCLEOTIDE SEQUENCE [LARGE SCALE GENOMIC DNA]</scope>
    <source>
        <strain evidence="1 2">DSM 100619</strain>
    </source>
</reference>
<comment type="caution">
    <text evidence="1">The sequence shown here is derived from an EMBL/GenBank/DDBJ whole genome shotgun (WGS) entry which is preliminary data.</text>
</comment>
<gene>
    <name evidence="1" type="ORF">NG821_08745</name>
</gene>
<dbReference type="Gene3D" id="3.90.550.20">
    <property type="match status" value="1"/>
</dbReference>
<dbReference type="PANTHER" id="PTHR46830:SF1">
    <property type="entry name" value="ALPHA-1,4-N-ACETYLGLUCOSAMINYLTRANSFERASE"/>
    <property type="match status" value="1"/>
</dbReference>
<protein>
    <recommendedName>
        <fullName evidence="3">Glycosyltransferase</fullName>
    </recommendedName>
</protein>
<evidence type="ECO:0000313" key="2">
    <source>
        <dbReference type="Proteomes" id="UP001204015"/>
    </source>
</evidence>
<proteinExistence type="predicted"/>
<evidence type="ECO:0000313" key="1">
    <source>
        <dbReference type="EMBL" id="MCO6025921.1"/>
    </source>
</evidence>
<sequence>MEKEYQIPHIVHYCWYGGNTMNYIIRKCIRSFPKIFFKKGKVIKWNELNSRIDNNDYVRYLYNKKMWAFLSDYTRLQALYEYGGIYLDTDIFVKKSLPDSFFYANMILGYAFDDIVSTAFIMVKPRHPFIKYLLDICEKFTKGSVNVNNGYFTQALIDYFPNFKLNGKYNEFATGCFIYPRWYFDSVSYHRLGYTIHEGMGSWHRGTSVYECLRPMVKLCRFYIKPFGVWYANRVNRKMVAQSSNFELYKKNISEDTLNSK</sequence>
<name>A0ABT1BXY6_9BACT</name>
<dbReference type="EMBL" id="JAMXLY010000033">
    <property type="protein sequence ID" value="MCO6025921.1"/>
    <property type="molecule type" value="Genomic_DNA"/>
</dbReference>
<dbReference type="Proteomes" id="UP001204015">
    <property type="component" value="Unassembled WGS sequence"/>
</dbReference>
<keyword evidence="2" id="KW-1185">Reference proteome</keyword>
<dbReference type="Pfam" id="PF04488">
    <property type="entry name" value="Gly_transf_sug"/>
    <property type="match status" value="1"/>
</dbReference>
<evidence type="ECO:0008006" key="3">
    <source>
        <dbReference type="Google" id="ProtNLM"/>
    </source>
</evidence>
<dbReference type="RefSeq" id="WP_252761279.1">
    <property type="nucleotide sequence ID" value="NZ_JAMXLY010000033.1"/>
</dbReference>
<accession>A0ABT1BXY6</accession>
<dbReference type="PANTHER" id="PTHR46830">
    <property type="entry name" value="TRANSFERASE, PUTATIVE-RELATED"/>
    <property type="match status" value="1"/>
</dbReference>
<organism evidence="1 2">
    <name type="scientific">Segatella cerevisiae</name>
    <dbReference type="NCBI Taxonomy" id="2053716"/>
    <lineage>
        <taxon>Bacteria</taxon>
        <taxon>Pseudomonadati</taxon>
        <taxon>Bacteroidota</taxon>
        <taxon>Bacteroidia</taxon>
        <taxon>Bacteroidales</taxon>
        <taxon>Prevotellaceae</taxon>
        <taxon>Segatella</taxon>
    </lineage>
</organism>
<dbReference type="SUPFAM" id="SSF53448">
    <property type="entry name" value="Nucleotide-diphospho-sugar transferases"/>
    <property type="match status" value="1"/>
</dbReference>